<organism evidence="2 3">
    <name type="scientific">Candidatus Kerfeldbacteria bacterium CG08_land_8_20_14_0_20_40_16</name>
    <dbReference type="NCBI Taxonomy" id="2014244"/>
    <lineage>
        <taxon>Bacteria</taxon>
        <taxon>Candidatus Kerfeldiibacteriota</taxon>
    </lineage>
</organism>
<proteinExistence type="predicted"/>
<protein>
    <submittedName>
        <fullName evidence="2">Uncharacterized protein</fullName>
    </submittedName>
</protein>
<comment type="caution">
    <text evidence="2">The sequence shown here is derived from an EMBL/GenBank/DDBJ whole genome shotgun (WGS) entry which is preliminary data.</text>
</comment>
<sequence>MSKLIKIFPICLLVFLFPNPLLAVTLNVPIAGTKEVSDLSEYIRIFYNFFVTSSGLLATVMIIFGGYRWITAAGNSSKIGEAKETIISAVLGLILALTSYVILHTINPDITALKKLDIPIIQPMSGEGIAERLCDFDSETDNSDPDNPKPVECGKTIYVNPTENEEQCLGVFYSTPEQYCQVETVSGMKGGTIKNELGVSNHPTERELIAYVGPLYLPCGTVEFTREWHYHVGTACPSLTVSGNFYIQRCYLDGAVGNFVSDPGLSECSWITGSHNGMTAAELKTGCGRIANMYCKN</sequence>
<evidence type="ECO:0000313" key="2">
    <source>
        <dbReference type="EMBL" id="PIS42229.1"/>
    </source>
</evidence>
<dbReference type="EMBL" id="PEXU01000050">
    <property type="protein sequence ID" value="PIS42229.1"/>
    <property type="molecule type" value="Genomic_DNA"/>
</dbReference>
<dbReference type="AlphaFoldDB" id="A0A2H0YV93"/>
<gene>
    <name evidence="2" type="ORF">COT24_04605</name>
</gene>
<feature type="transmembrane region" description="Helical" evidence="1">
    <location>
        <begin position="82"/>
        <end position="103"/>
    </location>
</feature>
<evidence type="ECO:0000256" key="1">
    <source>
        <dbReference type="SAM" id="Phobius"/>
    </source>
</evidence>
<feature type="transmembrane region" description="Helical" evidence="1">
    <location>
        <begin position="47"/>
        <end position="70"/>
    </location>
</feature>
<keyword evidence="1" id="KW-0472">Membrane</keyword>
<evidence type="ECO:0000313" key="3">
    <source>
        <dbReference type="Proteomes" id="UP000231542"/>
    </source>
</evidence>
<keyword evidence="1" id="KW-1133">Transmembrane helix</keyword>
<dbReference type="Proteomes" id="UP000231542">
    <property type="component" value="Unassembled WGS sequence"/>
</dbReference>
<accession>A0A2H0YV93</accession>
<dbReference type="Pfam" id="PF18895">
    <property type="entry name" value="T4SS_pilin"/>
    <property type="match status" value="1"/>
</dbReference>
<dbReference type="InterPro" id="IPR043993">
    <property type="entry name" value="T4SS_pilin"/>
</dbReference>
<name>A0A2H0YV93_9BACT</name>
<reference evidence="2 3" key="1">
    <citation type="submission" date="2017-09" db="EMBL/GenBank/DDBJ databases">
        <title>Depth-based differentiation of microbial function through sediment-hosted aquifers and enrichment of novel symbionts in the deep terrestrial subsurface.</title>
        <authorList>
            <person name="Probst A.J."/>
            <person name="Ladd B."/>
            <person name="Jarett J.K."/>
            <person name="Geller-Mcgrath D.E."/>
            <person name="Sieber C.M."/>
            <person name="Emerson J.B."/>
            <person name="Anantharaman K."/>
            <person name="Thomas B.C."/>
            <person name="Malmstrom R."/>
            <person name="Stieglmeier M."/>
            <person name="Klingl A."/>
            <person name="Woyke T."/>
            <person name="Ryan C.M."/>
            <person name="Banfield J.F."/>
        </authorList>
    </citation>
    <scope>NUCLEOTIDE SEQUENCE [LARGE SCALE GENOMIC DNA]</scope>
    <source>
        <strain evidence="2">CG08_land_8_20_14_0_20_40_16</strain>
    </source>
</reference>
<keyword evidence="1" id="KW-0812">Transmembrane</keyword>